<dbReference type="InterPro" id="IPR051317">
    <property type="entry name" value="Gfo/Idh/MocA_oxidoreduct"/>
</dbReference>
<feature type="region of interest" description="Disordered" evidence="1">
    <location>
        <begin position="307"/>
        <end position="327"/>
    </location>
</feature>
<dbReference type="Pfam" id="PF22685">
    <property type="entry name" value="Gal80p_C-like"/>
    <property type="match status" value="1"/>
</dbReference>
<feature type="region of interest" description="Disordered" evidence="1">
    <location>
        <begin position="18"/>
        <end position="39"/>
    </location>
</feature>
<organism evidence="4 5">
    <name type="scientific">Purpureocillium takamizusanense</name>
    <dbReference type="NCBI Taxonomy" id="2060973"/>
    <lineage>
        <taxon>Eukaryota</taxon>
        <taxon>Fungi</taxon>
        <taxon>Dikarya</taxon>
        <taxon>Ascomycota</taxon>
        <taxon>Pezizomycotina</taxon>
        <taxon>Sordariomycetes</taxon>
        <taxon>Hypocreomycetidae</taxon>
        <taxon>Hypocreales</taxon>
        <taxon>Ophiocordycipitaceae</taxon>
        <taxon>Purpureocillium</taxon>
    </lineage>
</organism>
<dbReference type="RefSeq" id="XP_047848441.1">
    <property type="nucleotide sequence ID" value="XM_047992427.1"/>
</dbReference>
<dbReference type="InterPro" id="IPR036291">
    <property type="entry name" value="NAD(P)-bd_dom_sf"/>
</dbReference>
<feature type="compositionally biased region" description="Low complexity" evidence="1">
    <location>
        <begin position="310"/>
        <end position="324"/>
    </location>
</feature>
<keyword evidence="5" id="KW-1185">Reference proteome</keyword>
<evidence type="ECO:0008006" key="6">
    <source>
        <dbReference type="Google" id="ProtNLM"/>
    </source>
</evidence>
<feature type="domain" description="Gal80p-like C-terminal" evidence="3">
    <location>
        <begin position="222"/>
        <end position="325"/>
    </location>
</feature>
<evidence type="ECO:0000259" key="3">
    <source>
        <dbReference type="Pfam" id="PF22685"/>
    </source>
</evidence>
<dbReference type="AlphaFoldDB" id="A0A9Q8QSG3"/>
<dbReference type="Gene3D" id="3.30.360.10">
    <property type="entry name" value="Dihydrodipicolinate Reductase, domain 2"/>
    <property type="match status" value="1"/>
</dbReference>
<dbReference type="Gene3D" id="3.40.50.720">
    <property type="entry name" value="NAD(P)-binding Rossmann-like Domain"/>
    <property type="match status" value="1"/>
</dbReference>
<feature type="compositionally biased region" description="Low complexity" evidence="1">
    <location>
        <begin position="28"/>
        <end position="39"/>
    </location>
</feature>
<sequence length="524" mass="54931">MQCMSRIYLDIFPGPLHQMGAPPPTPPSSSSSLHPRTSRTNMPPLIRVAIIGLSASAVTSWASQAHLPYLLSARGRARFTIVALCNSSVEAARAAIRAFDLPSPPPSPSSAGGGAGGQPGQGEGEEGVLNGIRAYGDPQSLADDPDVDLVVCCTRVDVHLATVLPSVRAGKHVYVEWPLAQDERRARELLEAATEAGRVGAGLLGEKKQQKIIVGMQGRVAPPLVKLKQLLAEGRIGRVLSSEARAFGGSHDRERLMVGLRCFTELDVGGNIVTIGFGHLFDQIQHVLGDMQDIRAQLQLQRPNVTLIEPPSSSSSSSPSSSPSKVVEITRSNVPDLIIATGTLLPLIHQLQPASSPTTTTTATTNQLNAVSSGSGVGSGSAPSVLISYRRGQPFPGTPAFVWTINGERGEIRLTAPGGPTLQSSTYAHGTRVTIEVHDFAGRSVSGGGGGGSGGGGSGGNGGDVVESVPWEWEAWQGALPVPARNVARIYEDFAEGRATPSGEDALKRHVQLGEILRAWTPPH</sequence>
<dbReference type="KEGG" id="ptkz:JDV02_010673"/>
<feature type="region of interest" description="Disordered" evidence="1">
    <location>
        <begin position="100"/>
        <end position="130"/>
    </location>
</feature>
<evidence type="ECO:0000313" key="5">
    <source>
        <dbReference type="Proteomes" id="UP000829364"/>
    </source>
</evidence>
<dbReference type="InterPro" id="IPR000683">
    <property type="entry name" value="Gfo/Idh/MocA-like_OxRdtase_N"/>
</dbReference>
<dbReference type="GeneID" id="72072616"/>
<dbReference type="SUPFAM" id="SSF51735">
    <property type="entry name" value="NAD(P)-binding Rossmann-fold domains"/>
    <property type="match status" value="1"/>
</dbReference>
<dbReference type="InterPro" id="IPR055080">
    <property type="entry name" value="Gal80p-like_C"/>
</dbReference>
<evidence type="ECO:0000313" key="4">
    <source>
        <dbReference type="EMBL" id="UNI24960.1"/>
    </source>
</evidence>
<evidence type="ECO:0000259" key="2">
    <source>
        <dbReference type="Pfam" id="PF01408"/>
    </source>
</evidence>
<feature type="compositionally biased region" description="Gly residues" evidence="1">
    <location>
        <begin position="445"/>
        <end position="463"/>
    </location>
</feature>
<accession>A0A9Q8QSG3</accession>
<dbReference type="Proteomes" id="UP000829364">
    <property type="component" value="Chromosome 13"/>
</dbReference>
<dbReference type="PANTHER" id="PTHR43708">
    <property type="entry name" value="CONSERVED EXPRESSED OXIDOREDUCTASE (EUROFUNG)"/>
    <property type="match status" value="1"/>
</dbReference>
<proteinExistence type="predicted"/>
<feature type="compositionally biased region" description="Gly residues" evidence="1">
    <location>
        <begin position="111"/>
        <end position="122"/>
    </location>
</feature>
<name>A0A9Q8QSG3_9HYPO</name>
<evidence type="ECO:0000256" key="1">
    <source>
        <dbReference type="SAM" id="MobiDB-lite"/>
    </source>
</evidence>
<dbReference type="GO" id="GO:0000166">
    <property type="term" value="F:nucleotide binding"/>
    <property type="evidence" value="ECO:0007669"/>
    <property type="project" value="InterPro"/>
</dbReference>
<dbReference type="Pfam" id="PF01408">
    <property type="entry name" value="GFO_IDH_MocA"/>
    <property type="match status" value="1"/>
</dbReference>
<protein>
    <recommendedName>
        <fullName evidence="6">Gfo/Idh/MocA-like oxidoreductase N-terminal domain-containing protein</fullName>
    </recommendedName>
</protein>
<feature type="domain" description="Gfo/Idh/MocA-like oxidoreductase N-terminal" evidence="2">
    <location>
        <begin position="46"/>
        <end position="199"/>
    </location>
</feature>
<dbReference type="PANTHER" id="PTHR43708:SF1">
    <property type="entry name" value="GALACTOSE_LACTOSE METABOLISM REGULATORY PROTEIN GAL80"/>
    <property type="match status" value="1"/>
</dbReference>
<gene>
    <name evidence="4" type="ORF">JDV02_010673</name>
</gene>
<feature type="region of interest" description="Disordered" evidence="1">
    <location>
        <begin position="443"/>
        <end position="465"/>
    </location>
</feature>
<reference evidence="4" key="1">
    <citation type="submission" date="2021-11" db="EMBL/GenBank/DDBJ databases">
        <title>Purpureocillium_takamizusanense_genome.</title>
        <authorList>
            <person name="Nguyen N.-H."/>
        </authorList>
    </citation>
    <scope>NUCLEOTIDE SEQUENCE</scope>
    <source>
        <strain evidence="4">PT3</strain>
    </source>
</reference>
<dbReference type="EMBL" id="CP086366">
    <property type="protein sequence ID" value="UNI24960.1"/>
    <property type="molecule type" value="Genomic_DNA"/>
</dbReference>
<dbReference type="SUPFAM" id="SSF55347">
    <property type="entry name" value="Glyceraldehyde-3-phosphate dehydrogenase-like, C-terminal domain"/>
    <property type="match status" value="1"/>
</dbReference>
<dbReference type="OrthoDB" id="446809at2759"/>